<dbReference type="InterPro" id="IPR048032">
    <property type="entry name" value="ESAT6-like"/>
</dbReference>
<dbReference type="AlphaFoldDB" id="A0A1H0EBZ8"/>
<dbReference type="OrthoDB" id="4965508at2"/>
<dbReference type="EMBL" id="FNHU01000016">
    <property type="protein sequence ID" value="SDN17323.1"/>
    <property type="molecule type" value="Genomic_DNA"/>
</dbReference>
<evidence type="ECO:0000313" key="3">
    <source>
        <dbReference type="EMBL" id="SDN79934.1"/>
    </source>
</evidence>
<gene>
    <name evidence="2" type="ORF">SAMN04487766_11637</name>
    <name evidence="3" type="ORF">SAMN05216355_11524</name>
</gene>
<dbReference type="Gene3D" id="1.10.287.1060">
    <property type="entry name" value="ESAT-6-like"/>
    <property type="match status" value="1"/>
</dbReference>
<keyword evidence="4" id="KW-1185">Reference proteome</keyword>
<sequence length="103" mass="11468">MANQIDKRSYDVGASQEVQSNFERVASRLESLINQRDSDVKAAMSQYQADGVSDEYQAKELRWKNAAGEVRGIIATLRQSMQTTDEGAQSTLQRARQAVDEIG</sequence>
<dbReference type="Proteomes" id="UP000199671">
    <property type="component" value="Unassembled WGS sequence"/>
</dbReference>
<evidence type="ECO:0000256" key="1">
    <source>
        <dbReference type="SAM" id="MobiDB-lite"/>
    </source>
</evidence>
<organism evidence="3 4">
    <name type="scientific">Actinomyces ruminicola</name>
    <dbReference type="NCBI Taxonomy" id="332524"/>
    <lineage>
        <taxon>Bacteria</taxon>
        <taxon>Bacillati</taxon>
        <taxon>Actinomycetota</taxon>
        <taxon>Actinomycetes</taxon>
        <taxon>Actinomycetales</taxon>
        <taxon>Actinomycetaceae</taxon>
        <taxon>Actinomyces</taxon>
    </lineage>
</organism>
<evidence type="ECO:0008006" key="6">
    <source>
        <dbReference type="Google" id="ProtNLM"/>
    </source>
</evidence>
<reference evidence="4" key="2">
    <citation type="submission" date="2016-10" db="EMBL/GenBank/DDBJ databases">
        <authorList>
            <person name="Varghese N."/>
            <person name="Submissions S."/>
        </authorList>
    </citation>
    <scope>NUCLEOTIDE SEQUENCE [LARGE SCALE GENOMIC DNA]</scope>
    <source>
        <strain evidence="4">DSM 27982</strain>
    </source>
</reference>
<protein>
    <recommendedName>
        <fullName evidence="6">Pore-forming ESAT-6 family protein</fullName>
    </recommendedName>
</protein>
<evidence type="ECO:0000313" key="2">
    <source>
        <dbReference type="EMBL" id="SDN17323.1"/>
    </source>
</evidence>
<name>A0A1H0EBZ8_9ACTO</name>
<accession>A0A1H0EBZ8</accession>
<reference evidence="3 5" key="1">
    <citation type="submission" date="2016-10" db="EMBL/GenBank/DDBJ databases">
        <authorList>
            <person name="de Groot N.N."/>
        </authorList>
    </citation>
    <scope>NUCLEOTIDE SEQUENCE [LARGE SCALE GENOMIC DNA]</scope>
    <source>
        <strain evidence="3">DSM 27982</strain>
        <strain evidence="2 5">KPR-7B</strain>
    </source>
</reference>
<dbReference type="STRING" id="332524.SAMN04487766_11637"/>
<dbReference type="NCBIfam" id="NF035935">
    <property type="entry name" value="ESAT6_3"/>
    <property type="match status" value="1"/>
</dbReference>
<proteinExistence type="predicted"/>
<feature type="compositionally biased region" description="Polar residues" evidence="1">
    <location>
        <begin position="84"/>
        <end position="94"/>
    </location>
</feature>
<evidence type="ECO:0000313" key="4">
    <source>
        <dbReference type="Proteomes" id="UP000198541"/>
    </source>
</evidence>
<evidence type="ECO:0000313" key="5">
    <source>
        <dbReference type="Proteomes" id="UP000199671"/>
    </source>
</evidence>
<feature type="region of interest" description="Disordered" evidence="1">
    <location>
        <begin position="84"/>
        <end position="103"/>
    </location>
</feature>
<dbReference type="EMBL" id="FNIM01000015">
    <property type="protein sequence ID" value="SDN79934.1"/>
    <property type="molecule type" value="Genomic_DNA"/>
</dbReference>
<dbReference type="RefSeq" id="WP_092537425.1">
    <property type="nucleotide sequence ID" value="NZ_FNHU01000016.1"/>
</dbReference>
<dbReference type="Proteomes" id="UP000198541">
    <property type="component" value="Unassembled WGS sequence"/>
</dbReference>